<feature type="compositionally biased region" description="Polar residues" evidence="2">
    <location>
        <begin position="322"/>
        <end position="332"/>
    </location>
</feature>
<proteinExistence type="predicted"/>
<dbReference type="PROSITE" id="PS50200">
    <property type="entry name" value="RA"/>
    <property type="match status" value="1"/>
</dbReference>
<dbReference type="InterPro" id="IPR000159">
    <property type="entry name" value="RA_dom"/>
</dbReference>
<feature type="compositionally biased region" description="Polar residues" evidence="2">
    <location>
        <begin position="33"/>
        <end position="50"/>
    </location>
</feature>
<evidence type="ECO:0000313" key="6">
    <source>
        <dbReference type="Proteomes" id="UP000663193"/>
    </source>
</evidence>
<dbReference type="VEuPathDB" id="FungiDB:JI435_103350"/>
<reference evidence="6" key="1">
    <citation type="journal article" date="2021" name="BMC Genomics">
        <title>Chromosome-level genome assembly and manually-curated proteome of model necrotroph Parastagonospora nodorum Sn15 reveals a genome-wide trove of candidate effector homologs, and redundancy of virulence-related functions within an accessory chromosome.</title>
        <authorList>
            <person name="Bertazzoni S."/>
            <person name="Jones D.A.B."/>
            <person name="Phan H.T."/>
            <person name="Tan K.-C."/>
            <person name="Hane J.K."/>
        </authorList>
    </citation>
    <scope>NUCLEOTIDE SEQUENCE [LARGE SCALE GENOMIC DNA]</scope>
    <source>
        <strain evidence="6">SN15 / ATCC MYA-4574 / FGSC 10173)</strain>
    </source>
</reference>
<dbReference type="InterPro" id="IPR029071">
    <property type="entry name" value="Ubiquitin-like_domsf"/>
</dbReference>
<name>A0A7U2I4Z1_PHANO</name>
<dbReference type="SMART" id="SM00454">
    <property type="entry name" value="SAM"/>
    <property type="match status" value="1"/>
</dbReference>
<organism evidence="5 6">
    <name type="scientific">Phaeosphaeria nodorum (strain SN15 / ATCC MYA-4574 / FGSC 10173)</name>
    <name type="common">Glume blotch fungus</name>
    <name type="synonym">Parastagonospora nodorum</name>
    <dbReference type="NCBI Taxonomy" id="321614"/>
    <lineage>
        <taxon>Eukaryota</taxon>
        <taxon>Fungi</taxon>
        <taxon>Dikarya</taxon>
        <taxon>Ascomycota</taxon>
        <taxon>Pezizomycotina</taxon>
        <taxon>Dothideomycetes</taxon>
        <taxon>Pleosporomycetidae</taxon>
        <taxon>Pleosporales</taxon>
        <taxon>Pleosporineae</taxon>
        <taxon>Phaeosphaeriaceae</taxon>
        <taxon>Parastagonospora</taxon>
    </lineage>
</organism>
<dbReference type="SUPFAM" id="SSF54236">
    <property type="entry name" value="Ubiquitin-like"/>
    <property type="match status" value="1"/>
</dbReference>
<feature type="compositionally biased region" description="Polar residues" evidence="2">
    <location>
        <begin position="252"/>
        <end position="275"/>
    </location>
</feature>
<dbReference type="AlphaFoldDB" id="A0A7U2I4Z1"/>
<dbReference type="Pfam" id="PF00536">
    <property type="entry name" value="SAM_1"/>
    <property type="match status" value="1"/>
</dbReference>
<dbReference type="SUPFAM" id="SSF47769">
    <property type="entry name" value="SAM/Pointed domain"/>
    <property type="match status" value="1"/>
</dbReference>
<evidence type="ECO:0008006" key="7">
    <source>
        <dbReference type="Google" id="ProtNLM"/>
    </source>
</evidence>
<feature type="domain" description="SAM" evidence="3">
    <location>
        <begin position="66"/>
        <end position="129"/>
    </location>
</feature>
<dbReference type="CDD" id="cd09533">
    <property type="entry name" value="SAM_Ste50-like_fungal"/>
    <property type="match status" value="1"/>
</dbReference>
<protein>
    <recommendedName>
        <fullName evidence="7">RA-domain-containing protein</fullName>
    </recommendedName>
</protein>
<dbReference type="OrthoDB" id="445896at2759"/>
<evidence type="ECO:0000256" key="1">
    <source>
        <dbReference type="SAM" id="Coils"/>
    </source>
</evidence>
<feature type="compositionally biased region" description="Basic and acidic residues" evidence="2">
    <location>
        <begin position="1"/>
        <end position="10"/>
    </location>
</feature>
<dbReference type="Gene3D" id="1.10.150.50">
    <property type="entry name" value="Transcription Factor, Ets-1"/>
    <property type="match status" value="1"/>
</dbReference>
<keyword evidence="6" id="KW-1185">Reference proteome</keyword>
<dbReference type="Gene3D" id="3.10.20.90">
    <property type="entry name" value="Phosphatidylinositol 3-kinase Catalytic Subunit, Chain A, domain 1"/>
    <property type="match status" value="1"/>
</dbReference>
<feature type="compositionally biased region" description="Polar residues" evidence="2">
    <location>
        <begin position="290"/>
        <end position="305"/>
    </location>
</feature>
<accession>A0A7U2I4Z1</accession>
<gene>
    <name evidence="5" type="ORF">JI435_103350</name>
</gene>
<feature type="compositionally biased region" description="Low complexity" evidence="2">
    <location>
        <begin position="237"/>
        <end position="250"/>
    </location>
</feature>
<dbReference type="EMBL" id="CP069037">
    <property type="protein sequence ID" value="QRD03576.1"/>
    <property type="molecule type" value="Genomic_DNA"/>
</dbReference>
<evidence type="ECO:0000256" key="2">
    <source>
        <dbReference type="SAM" id="MobiDB-lite"/>
    </source>
</evidence>
<feature type="domain" description="Ras-associating" evidence="4">
    <location>
        <begin position="367"/>
        <end position="440"/>
    </location>
</feature>
<dbReference type="Proteomes" id="UP000663193">
    <property type="component" value="Chromosome 15"/>
</dbReference>
<dbReference type="Pfam" id="PF00788">
    <property type="entry name" value="RA"/>
    <property type="match status" value="1"/>
</dbReference>
<dbReference type="PROSITE" id="PS50105">
    <property type="entry name" value="SAM_DOMAIN"/>
    <property type="match status" value="1"/>
</dbReference>
<dbReference type="PANTHER" id="PTHR46829:SF1">
    <property type="entry name" value="STERILE ALPHA MOTIF DOMAIN-CONTAINING PROTEIN 15"/>
    <property type="match status" value="1"/>
</dbReference>
<feature type="compositionally biased region" description="Basic and acidic residues" evidence="2">
    <location>
        <begin position="276"/>
        <end position="288"/>
    </location>
</feature>
<keyword evidence="1" id="KW-0175">Coiled coil</keyword>
<dbReference type="InterPro" id="IPR001660">
    <property type="entry name" value="SAM"/>
</dbReference>
<feature type="region of interest" description="Disordered" evidence="2">
    <location>
        <begin position="459"/>
        <end position="481"/>
    </location>
</feature>
<dbReference type="GO" id="GO:0007165">
    <property type="term" value="P:signal transduction"/>
    <property type="evidence" value="ECO:0007669"/>
    <property type="project" value="InterPro"/>
</dbReference>
<feature type="compositionally biased region" description="Low complexity" evidence="2">
    <location>
        <begin position="344"/>
        <end position="361"/>
    </location>
</feature>
<evidence type="ECO:0000259" key="3">
    <source>
        <dbReference type="PROSITE" id="PS50105"/>
    </source>
</evidence>
<feature type="region of interest" description="Disordered" evidence="2">
    <location>
        <begin position="211"/>
        <end position="361"/>
    </location>
</feature>
<dbReference type="PANTHER" id="PTHR46829">
    <property type="entry name" value="STERILE ALPHA MOTIF DOMAIN-CONTAINING PROTEIN 15"/>
    <property type="match status" value="1"/>
</dbReference>
<dbReference type="InterPro" id="IPR013761">
    <property type="entry name" value="SAM/pointed_sf"/>
</dbReference>
<dbReference type="SMART" id="SM00314">
    <property type="entry name" value="RA"/>
    <property type="match status" value="1"/>
</dbReference>
<feature type="region of interest" description="Disordered" evidence="2">
    <location>
        <begin position="1"/>
        <end position="59"/>
    </location>
</feature>
<feature type="coiled-coil region" evidence="1">
    <location>
        <begin position="172"/>
        <end position="199"/>
    </location>
</feature>
<dbReference type="CDD" id="cd01786">
    <property type="entry name" value="RA_STE50"/>
    <property type="match status" value="1"/>
</dbReference>
<evidence type="ECO:0000259" key="4">
    <source>
        <dbReference type="PROSITE" id="PS50200"/>
    </source>
</evidence>
<evidence type="ECO:0000313" key="5">
    <source>
        <dbReference type="EMBL" id="QRD03576.1"/>
    </source>
</evidence>
<sequence length="481" mass="52989">MAYATKYHEDSDADDEFERSVMSPALPPDYEHSPTSSGPLSTEHTPTTFTHSRDSKSSPTGLLMEWTEEQVADFISDLGLEQYADTFAEEVISGDVLAALQHAELKEMGVNSVGHRLTILKAVYEMKVKQNVPIEPDDYVPLSADTSAQEAPPTQDDFAKVIRVVQMRDERIHTAESELRHLREDLGRVIDENKRLREEMLPLLRMLKDSQHPLPQQPLPTTHEHPVTSPPATQERSAGSSLSPSLGAVPQLSPSSIAQPSPTSPAYAQNQSRQQYARDMRSGHDHDTPSWPQSSNWASDSTMVSDRNRDPRATPAPLSSRPLRNNAQQTPNPDDRDPPLSGGSSTMNAPTSAPASTPSTNPQVEIFKSFRVSIDDPCHKVLPVALKKYNITADWRQYALYIVHGDQERCLGLNERPLILFKQLDKEGRKPMFMLRKHAAPAEGHVSTVGGNDVRPVPSGSDGFGGWGNNNRGTPLPGGVL</sequence>